<accession>A0A2R4M875</accession>
<feature type="region of interest" description="Disordered" evidence="1">
    <location>
        <begin position="83"/>
        <end position="102"/>
    </location>
</feature>
<organism evidence="2 3">
    <name type="scientific">Celeribacter baekdonensis</name>
    <dbReference type="NCBI Taxonomy" id="875171"/>
    <lineage>
        <taxon>Bacteria</taxon>
        <taxon>Pseudomonadati</taxon>
        <taxon>Pseudomonadota</taxon>
        <taxon>Alphaproteobacteria</taxon>
        <taxon>Rhodobacterales</taxon>
        <taxon>Roseobacteraceae</taxon>
        <taxon>Celeribacter</taxon>
    </lineage>
</organism>
<gene>
    <name evidence="2" type="ORF">DA792_20935</name>
</gene>
<protein>
    <submittedName>
        <fullName evidence="2">Uncharacterized protein</fullName>
    </submittedName>
</protein>
<dbReference type="Proteomes" id="UP000241447">
    <property type="component" value="Chromosome"/>
</dbReference>
<evidence type="ECO:0000313" key="3">
    <source>
        <dbReference type="Proteomes" id="UP000241447"/>
    </source>
</evidence>
<evidence type="ECO:0000313" key="2">
    <source>
        <dbReference type="EMBL" id="AVW93242.1"/>
    </source>
</evidence>
<evidence type="ECO:0000256" key="1">
    <source>
        <dbReference type="SAM" id="MobiDB-lite"/>
    </source>
</evidence>
<reference evidence="2 3" key="1">
    <citation type="submission" date="2018-03" db="EMBL/GenBank/DDBJ databases">
        <title>The Complete Genome of Celeribacter baekdonensis strain LH4, a Thiosulfate-Oxidizing Alphaproteobacterium Isolated from Gulf of Mexico Continental Slope Sediments.</title>
        <authorList>
            <person name="Flood B.E."/>
            <person name="Bailey J.V."/>
            <person name="Leprich D."/>
        </authorList>
    </citation>
    <scope>NUCLEOTIDE SEQUENCE [LARGE SCALE GENOMIC DNA]</scope>
    <source>
        <strain evidence="2 3">LH4</strain>
    </source>
</reference>
<dbReference type="AlphaFoldDB" id="A0A2R4M875"/>
<dbReference type="EMBL" id="CP028475">
    <property type="protein sequence ID" value="AVW93242.1"/>
    <property type="molecule type" value="Genomic_DNA"/>
</dbReference>
<dbReference type="KEGG" id="cbak:DA792_20935"/>
<name>A0A2R4M875_9RHOB</name>
<proteinExistence type="predicted"/>
<sequence length="127" mass="13676">MDCVITLVSHVQLKSLRPIKRKYPMIGKSVSPWRPTSAQLLSKAGAPIAGLEPIIQGDVPAVLYDPIRAALLQCATNVTLSPSGAWASSKARPPGKDSIGLPNARATCFLNSRTRTSWSLLGQRTRQ</sequence>